<protein>
    <submittedName>
        <fullName evidence="2">Uncharacterized protein</fullName>
    </submittedName>
</protein>
<gene>
    <name evidence="2" type="ORF">C2845_PM01G23810</name>
</gene>
<dbReference type="Proteomes" id="UP000275267">
    <property type="component" value="Unassembled WGS sequence"/>
</dbReference>
<evidence type="ECO:0000313" key="3">
    <source>
        <dbReference type="Proteomes" id="UP000275267"/>
    </source>
</evidence>
<keyword evidence="3" id="KW-1185">Reference proteome</keyword>
<name>A0A3L6THC9_PANMI</name>
<feature type="compositionally biased region" description="Basic and acidic residues" evidence="1">
    <location>
        <begin position="17"/>
        <end position="31"/>
    </location>
</feature>
<comment type="caution">
    <text evidence="2">The sequence shown here is derived from an EMBL/GenBank/DDBJ whole genome shotgun (WGS) entry which is preliminary data.</text>
</comment>
<feature type="region of interest" description="Disordered" evidence="1">
    <location>
        <begin position="1"/>
        <end position="120"/>
    </location>
</feature>
<dbReference type="EMBL" id="PQIB02000001">
    <property type="protein sequence ID" value="RLN39026.1"/>
    <property type="molecule type" value="Genomic_DNA"/>
</dbReference>
<reference evidence="3" key="1">
    <citation type="journal article" date="2019" name="Nat. Commun.">
        <title>The genome of broomcorn millet.</title>
        <authorList>
            <person name="Zou C."/>
            <person name="Miki D."/>
            <person name="Li D."/>
            <person name="Tang Q."/>
            <person name="Xiao L."/>
            <person name="Rajput S."/>
            <person name="Deng P."/>
            <person name="Jia W."/>
            <person name="Huang R."/>
            <person name="Zhang M."/>
            <person name="Sun Y."/>
            <person name="Hu J."/>
            <person name="Fu X."/>
            <person name="Schnable P.S."/>
            <person name="Li F."/>
            <person name="Zhang H."/>
            <person name="Feng B."/>
            <person name="Zhu X."/>
            <person name="Liu R."/>
            <person name="Schnable J.C."/>
            <person name="Zhu J.-K."/>
            <person name="Zhang H."/>
        </authorList>
    </citation>
    <scope>NUCLEOTIDE SEQUENCE [LARGE SCALE GENOMIC DNA]</scope>
</reference>
<sequence length="120" mass="12294">MAPHAPAPPAQGALPKGAEDAKVAPHAERSARCPPKRSGRTRGTAASSPPLRPDRAVPHRTPSSLAISSRPVPSERGRARVAKRNGCGVGGGWQCRGRSGKGGDAGQVEELAPSGWMAHA</sequence>
<evidence type="ECO:0000256" key="1">
    <source>
        <dbReference type="SAM" id="MobiDB-lite"/>
    </source>
</evidence>
<proteinExistence type="predicted"/>
<accession>A0A3L6THC9</accession>
<dbReference type="AlphaFoldDB" id="A0A3L6THC9"/>
<feature type="compositionally biased region" description="Gly residues" evidence="1">
    <location>
        <begin position="87"/>
        <end position="105"/>
    </location>
</feature>
<evidence type="ECO:0000313" key="2">
    <source>
        <dbReference type="EMBL" id="RLN39026.1"/>
    </source>
</evidence>
<organism evidence="2 3">
    <name type="scientific">Panicum miliaceum</name>
    <name type="common">Proso millet</name>
    <name type="synonym">Broomcorn millet</name>
    <dbReference type="NCBI Taxonomy" id="4540"/>
    <lineage>
        <taxon>Eukaryota</taxon>
        <taxon>Viridiplantae</taxon>
        <taxon>Streptophyta</taxon>
        <taxon>Embryophyta</taxon>
        <taxon>Tracheophyta</taxon>
        <taxon>Spermatophyta</taxon>
        <taxon>Magnoliopsida</taxon>
        <taxon>Liliopsida</taxon>
        <taxon>Poales</taxon>
        <taxon>Poaceae</taxon>
        <taxon>PACMAD clade</taxon>
        <taxon>Panicoideae</taxon>
        <taxon>Panicodae</taxon>
        <taxon>Paniceae</taxon>
        <taxon>Panicinae</taxon>
        <taxon>Panicum</taxon>
        <taxon>Panicum sect. Panicum</taxon>
    </lineage>
</organism>